<dbReference type="InterPro" id="IPR000904">
    <property type="entry name" value="Sec7_dom"/>
</dbReference>
<dbReference type="EMBL" id="JAPFFF010000008">
    <property type="protein sequence ID" value="KAK8885009.1"/>
    <property type="molecule type" value="Genomic_DNA"/>
</dbReference>
<reference evidence="4 5" key="1">
    <citation type="submission" date="2024-04" db="EMBL/GenBank/DDBJ databases">
        <title>Tritrichomonas musculus Genome.</title>
        <authorList>
            <person name="Alves-Ferreira E."/>
            <person name="Grigg M."/>
            <person name="Lorenzi H."/>
            <person name="Galac M."/>
        </authorList>
    </citation>
    <scope>NUCLEOTIDE SEQUENCE [LARGE SCALE GENOMIC DNA]</scope>
    <source>
        <strain evidence="4 5">EAF2021</strain>
    </source>
</reference>
<organism evidence="4 5">
    <name type="scientific">Tritrichomonas musculus</name>
    <dbReference type="NCBI Taxonomy" id="1915356"/>
    <lineage>
        <taxon>Eukaryota</taxon>
        <taxon>Metamonada</taxon>
        <taxon>Parabasalia</taxon>
        <taxon>Tritrichomonadida</taxon>
        <taxon>Tritrichomonadidae</taxon>
        <taxon>Tritrichomonas</taxon>
    </lineage>
</organism>
<dbReference type="Proteomes" id="UP001470230">
    <property type="component" value="Unassembled WGS sequence"/>
</dbReference>
<dbReference type="InterPro" id="IPR001849">
    <property type="entry name" value="PH_domain"/>
</dbReference>
<dbReference type="SUPFAM" id="SSF50729">
    <property type="entry name" value="PH domain-like"/>
    <property type="match status" value="1"/>
</dbReference>
<dbReference type="Pfam" id="PF01369">
    <property type="entry name" value="Sec7"/>
    <property type="match status" value="1"/>
</dbReference>
<evidence type="ECO:0000313" key="5">
    <source>
        <dbReference type="Proteomes" id="UP001470230"/>
    </source>
</evidence>
<feature type="domain" description="SEC7" evidence="3">
    <location>
        <begin position="19"/>
        <end position="204"/>
    </location>
</feature>
<dbReference type="InterPro" id="IPR011993">
    <property type="entry name" value="PH-like_dom_sf"/>
</dbReference>
<dbReference type="CDD" id="cd00171">
    <property type="entry name" value="Sec7"/>
    <property type="match status" value="1"/>
</dbReference>
<dbReference type="PROSITE" id="PS50003">
    <property type="entry name" value="PH_DOMAIN"/>
    <property type="match status" value="1"/>
</dbReference>
<comment type="caution">
    <text evidence="4">The sequence shown here is derived from an EMBL/GenBank/DDBJ whole genome shotgun (WGS) entry which is preliminary data.</text>
</comment>
<evidence type="ECO:0000259" key="2">
    <source>
        <dbReference type="PROSITE" id="PS50003"/>
    </source>
</evidence>
<name>A0ABR2K1Q6_9EUKA</name>
<feature type="region of interest" description="Disordered" evidence="1">
    <location>
        <begin position="298"/>
        <end position="363"/>
    </location>
</feature>
<dbReference type="SUPFAM" id="SSF48425">
    <property type="entry name" value="Sec7 domain"/>
    <property type="match status" value="1"/>
</dbReference>
<sequence length="446" mass="50775">MSKKSKHHNDNDDKPETIEIIHELDVEDKLSEAIYRFNVHPKSGILQLCDFYNVPNTPEEIAHILHTTEGLISEKIGEYLSDEKSEPILFAYFQELNLQMPFIKAIRKSLSCSLKLPGEAEQIDRIVHGFAKVYHQMNPTVFKNSDVAYILAFALILLNSDQHNPNMTHKMSSRDFIDNVRGALKPEDVSDSKLLSMYEDIKQNPLQFGETVDGGSEFLALSAPKLHGYLKKKTNKWNSIWKTHFFVLANSCLYYFKSDDPENKDDPIGMIQLVSVKVSIADKNSNRIVISAISSPNQMCTSVSSSNITLKNSHRSRSRVRASSSDIPVENSSKSLSYRHSFDEQNHNNENNNDNNNNNNHGHRHNYIQYVRFVRKKPEIVHGVSEFFLEAASAHIAERWYYRLNHSIVCANFGNECEAEEGPEMLKSFNPSAIGNPISETSDHTE</sequence>
<dbReference type="Gene3D" id="1.10.1000.11">
    <property type="entry name" value="Arf Nucleotide-binding Site Opener,domain 2"/>
    <property type="match status" value="1"/>
</dbReference>
<feature type="compositionally biased region" description="Low complexity" evidence="1">
    <location>
        <begin position="348"/>
        <end position="360"/>
    </location>
</feature>
<dbReference type="CDD" id="cd00821">
    <property type="entry name" value="PH"/>
    <property type="match status" value="1"/>
</dbReference>
<keyword evidence="5" id="KW-1185">Reference proteome</keyword>
<feature type="domain" description="PH" evidence="2">
    <location>
        <begin position="223"/>
        <end position="409"/>
    </location>
</feature>
<dbReference type="InterPro" id="IPR023394">
    <property type="entry name" value="Sec7_C_sf"/>
</dbReference>
<dbReference type="SMART" id="SM00233">
    <property type="entry name" value="PH"/>
    <property type="match status" value="1"/>
</dbReference>
<dbReference type="PANTHER" id="PTHR10663:SF395">
    <property type="entry name" value="SEC7 DOMAIN CONTAINING PROTEIN"/>
    <property type="match status" value="1"/>
</dbReference>
<evidence type="ECO:0000313" key="4">
    <source>
        <dbReference type="EMBL" id="KAK8885009.1"/>
    </source>
</evidence>
<gene>
    <name evidence="4" type="ORF">M9Y10_044137</name>
</gene>
<accession>A0ABR2K1Q6</accession>
<dbReference type="Pfam" id="PF00169">
    <property type="entry name" value="PH"/>
    <property type="match status" value="1"/>
</dbReference>
<dbReference type="PROSITE" id="PS50190">
    <property type="entry name" value="SEC7"/>
    <property type="match status" value="1"/>
</dbReference>
<evidence type="ECO:0000256" key="1">
    <source>
        <dbReference type="SAM" id="MobiDB-lite"/>
    </source>
</evidence>
<proteinExistence type="predicted"/>
<dbReference type="InterPro" id="IPR035999">
    <property type="entry name" value="Sec7_dom_sf"/>
</dbReference>
<protein>
    <submittedName>
        <fullName evidence="4">Uncharacterized protein</fullName>
    </submittedName>
</protein>
<evidence type="ECO:0000259" key="3">
    <source>
        <dbReference type="PROSITE" id="PS50190"/>
    </source>
</evidence>
<dbReference type="Gene3D" id="1.10.220.20">
    <property type="match status" value="1"/>
</dbReference>
<feature type="compositionally biased region" description="Polar residues" evidence="1">
    <location>
        <begin position="298"/>
        <end position="311"/>
    </location>
</feature>
<dbReference type="Gene3D" id="2.30.29.30">
    <property type="entry name" value="Pleckstrin-homology domain (PH domain)/Phosphotyrosine-binding domain (PTB)"/>
    <property type="match status" value="1"/>
</dbReference>
<dbReference type="SMART" id="SM00222">
    <property type="entry name" value="Sec7"/>
    <property type="match status" value="1"/>
</dbReference>
<dbReference type="PANTHER" id="PTHR10663">
    <property type="entry name" value="GUANYL-NUCLEOTIDE EXCHANGE FACTOR"/>
    <property type="match status" value="1"/>
</dbReference>